<comment type="similarity">
    <text evidence="1">Belongs to the bacterial solute-binding protein ModA family.</text>
</comment>
<reference evidence="7 8" key="1">
    <citation type="journal article" date="2014" name="Int. J. Syst. Evol. Microbiol.">
        <title>Complete genome sequence of Corynebacterium casei LMG S-19264T (=DSM 44701T), isolated from a smear-ripened cheese.</title>
        <authorList>
            <consortium name="US DOE Joint Genome Institute (JGI-PGF)"/>
            <person name="Walter F."/>
            <person name="Albersmeier A."/>
            <person name="Kalinowski J."/>
            <person name="Ruckert C."/>
        </authorList>
    </citation>
    <scope>NUCLEOTIDE SEQUENCE [LARGE SCALE GENOMIC DNA]</scope>
    <source>
        <strain evidence="7 8">NBRC 110095</strain>
    </source>
</reference>
<comment type="caution">
    <text evidence="7">The sequence shown here is derived from an EMBL/GenBank/DDBJ whole genome shotgun (WGS) entry which is preliminary data.</text>
</comment>
<evidence type="ECO:0000256" key="1">
    <source>
        <dbReference type="ARBA" id="ARBA00009175"/>
    </source>
</evidence>
<accession>A0AA37T5V4</accession>
<dbReference type="InterPro" id="IPR044084">
    <property type="entry name" value="AvModA-like_subst-bd"/>
</dbReference>
<evidence type="ECO:0000256" key="4">
    <source>
        <dbReference type="ARBA" id="ARBA00022729"/>
    </source>
</evidence>
<feature type="binding site" evidence="6">
    <location>
        <position position="139"/>
    </location>
    <ligand>
        <name>molybdate</name>
        <dbReference type="ChEBI" id="CHEBI:36264"/>
    </ligand>
</feature>
<dbReference type="CDD" id="cd13539">
    <property type="entry name" value="PBP2_AvModA"/>
    <property type="match status" value="1"/>
</dbReference>
<dbReference type="PANTHER" id="PTHR30632">
    <property type="entry name" value="MOLYBDATE-BINDING PERIPLASMIC PROTEIN"/>
    <property type="match status" value="1"/>
</dbReference>
<dbReference type="GO" id="GO:0030973">
    <property type="term" value="F:molybdate ion binding"/>
    <property type="evidence" value="ECO:0007669"/>
    <property type="project" value="InterPro"/>
</dbReference>
<organism evidence="7 8">
    <name type="scientific">Marinibactrum halimedae</name>
    <dbReference type="NCBI Taxonomy" id="1444977"/>
    <lineage>
        <taxon>Bacteria</taxon>
        <taxon>Pseudomonadati</taxon>
        <taxon>Pseudomonadota</taxon>
        <taxon>Gammaproteobacteria</taxon>
        <taxon>Cellvibrionales</taxon>
        <taxon>Cellvibrionaceae</taxon>
        <taxon>Marinibactrum</taxon>
    </lineage>
</organism>
<dbReference type="FunFam" id="3.40.190.10:FF:000035">
    <property type="entry name" value="Molybdate ABC transporter substrate-binding protein"/>
    <property type="match status" value="1"/>
</dbReference>
<keyword evidence="4" id="KW-0732">Signal</keyword>
<evidence type="ECO:0000313" key="8">
    <source>
        <dbReference type="Proteomes" id="UP001156870"/>
    </source>
</evidence>
<dbReference type="Proteomes" id="UP001156870">
    <property type="component" value="Unassembled WGS sequence"/>
</dbReference>
<evidence type="ECO:0000256" key="5">
    <source>
        <dbReference type="ARBA" id="ARBA00062515"/>
    </source>
</evidence>
<dbReference type="GO" id="GO:0046872">
    <property type="term" value="F:metal ion binding"/>
    <property type="evidence" value="ECO:0007669"/>
    <property type="project" value="UniProtKB-KW"/>
</dbReference>
<name>A0AA37T5V4_9GAMM</name>
<gene>
    <name evidence="7" type="primary">modA</name>
    <name evidence="7" type="ORF">GCM10007877_29130</name>
</gene>
<proteinExistence type="inferred from homology"/>
<evidence type="ECO:0000313" key="7">
    <source>
        <dbReference type="EMBL" id="GLS27194.1"/>
    </source>
</evidence>
<dbReference type="InterPro" id="IPR050682">
    <property type="entry name" value="ModA/WtpA"/>
</dbReference>
<dbReference type="PANTHER" id="PTHR30632:SF14">
    <property type="entry name" value="TUNGSTATE_MOLYBDATE_CHROMATE-BINDING PROTEIN MODA"/>
    <property type="match status" value="1"/>
</dbReference>
<feature type="binding site" evidence="6">
    <location>
        <position position="31"/>
    </location>
    <ligand>
        <name>molybdate</name>
        <dbReference type="ChEBI" id="CHEBI:36264"/>
    </ligand>
</feature>
<dbReference type="AlphaFoldDB" id="A0AA37T5V4"/>
<dbReference type="SUPFAM" id="SSF53850">
    <property type="entry name" value="Periplasmic binding protein-like II"/>
    <property type="match status" value="1"/>
</dbReference>
<dbReference type="GO" id="GO:0015689">
    <property type="term" value="P:molybdate ion transport"/>
    <property type="evidence" value="ECO:0007669"/>
    <property type="project" value="InterPro"/>
</dbReference>
<keyword evidence="8" id="KW-1185">Reference proteome</keyword>
<dbReference type="InterPro" id="IPR005950">
    <property type="entry name" value="ModA"/>
</dbReference>
<dbReference type="GO" id="GO:1901359">
    <property type="term" value="F:tungstate binding"/>
    <property type="evidence" value="ECO:0007669"/>
    <property type="project" value="UniProtKB-ARBA"/>
</dbReference>
<evidence type="ECO:0000256" key="6">
    <source>
        <dbReference type="PIRSR" id="PIRSR004846-1"/>
    </source>
</evidence>
<dbReference type="Gene3D" id="3.40.190.10">
    <property type="entry name" value="Periplasmic binding protein-like II"/>
    <property type="match status" value="2"/>
</dbReference>
<dbReference type="PIRSF" id="PIRSF004846">
    <property type="entry name" value="ModA"/>
    <property type="match status" value="1"/>
</dbReference>
<dbReference type="EMBL" id="BSPD01000067">
    <property type="protein sequence ID" value="GLS27194.1"/>
    <property type="molecule type" value="Genomic_DNA"/>
</dbReference>
<evidence type="ECO:0000256" key="2">
    <source>
        <dbReference type="ARBA" id="ARBA00022505"/>
    </source>
</evidence>
<dbReference type="NCBIfam" id="TIGR01256">
    <property type="entry name" value="modA"/>
    <property type="match status" value="1"/>
</dbReference>
<comment type="subunit">
    <text evidence="5">The complex is composed of two ATP-binding proteins (ModC), two transmembrane proteins (ModB) and a solute-binding protein (ModA).</text>
</comment>
<keyword evidence="3 6" id="KW-0479">Metal-binding</keyword>
<sequence>MAANFSAPIKALVEEFEQHFNHTVTVSTGSSGKFYAQIRHGAPFDVFLSADTEKPAALIQDKLALSTSQFTYAVGRLALWAPQHTPPITKHTLLTQTPYTKIALANPKLAPYGNAAMEVLHHLSLKDQTRPLWVLGENVAQAYQFVNTGNATMGFIALSQVKSNQDKSTYWLIPETFHSSIKQNAVLLNHGKNNAAAMAFLHFLKTAKAYAIIKDFGYGPP</sequence>
<evidence type="ECO:0000256" key="3">
    <source>
        <dbReference type="ARBA" id="ARBA00022723"/>
    </source>
</evidence>
<protein>
    <submittedName>
        <fullName evidence="7">Molybdate ABC transporter substrate-binding protein</fullName>
    </submittedName>
</protein>
<keyword evidence="2 6" id="KW-0500">Molybdenum</keyword>
<dbReference type="Pfam" id="PF13531">
    <property type="entry name" value="SBP_bac_11"/>
    <property type="match status" value="1"/>
</dbReference>